<dbReference type="EMBL" id="JASBWR010000025">
    <property type="protein sequence ID" value="KAJ9107157.1"/>
    <property type="molecule type" value="Genomic_DNA"/>
</dbReference>
<name>A0ACC2W7S9_9TREE</name>
<proteinExistence type="predicted"/>
<protein>
    <submittedName>
        <fullName evidence="1">Uncharacterized protein</fullName>
    </submittedName>
</protein>
<evidence type="ECO:0000313" key="1">
    <source>
        <dbReference type="EMBL" id="KAJ9107157.1"/>
    </source>
</evidence>
<organism evidence="1 2">
    <name type="scientific">Naganishia cerealis</name>
    <dbReference type="NCBI Taxonomy" id="610337"/>
    <lineage>
        <taxon>Eukaryota</taxon>
        <taxon>Fungi</taxon>
        <taxon>Dikarya</taxon>
        <taxon>Basidiomycota</taxon>
        <taxon>Agaricomycotina</taxon>
        <taxon>Tremellomycetes</taxon>
        <taxon>Filobasidiales</taxon>
        <taxon>Filobasidiaceae</taxon>
        <taxon>Naganishia</taxon>
    </lineage>
</organism>
<evidence type="ECO:0000313" key="2">
    <source>
        <dbReference type="Proteomes" id="UP001241377"/>
    </source>
</evidence>
<gene>
    <name evidence="1" type="ORF">QFC19_002817</name>
</gene>
<comment type="caution">
    <text evidence="1">The sequence shown here is derived from an EMBL/GenBank/DDBJ whole genome shotgun (WGS) entry which is preliminary data.</text>
</comment>
<keyword evidence="2" id="KW-1185">Reference proteome</keyword>
<reference evidence="1" key="1">
    <citation type="submission" date="2023-04" db="EMBL/GenBank/DDBJ databases">
        <title>Draft Genome sequencing of Naganishia species isolated from polar environments using Oxford Nanopore Technology.</title>
        <authorList>
            <person name="Leo P."/>
            <person name="Venkateswaran K."/>
        </authorList>
    </citation>
    <scope>NUCLEOTIDE SEQUENCE</scope>
    <source>
        <strain evidence="1">MNA-CCFEE 5261</strain>
    </source>
</reference>
<sequence>MAGETNHVPGSAPIHPALALAAAAAADIHSTDDNDHNASSHAGDGNAERGADGATYLPYPIITHPQPAASHGLYPNYTPFDDTVMALLAGNVDGGGGGAGESGRQRGNASFMRDTRQGRLVAPSPARKYLPMSVPVGAEWEEGYGWRTWVGPVLLFAQLSSSAAHPSSAATGEVDPTTAQIIDGPIPPFEFGPRGMYASFDWADLDALAPWLELPQVENGNDGPAAGDEAVPGVRRPVGTHRAGMGFGT</sequence>
<dbReference type="Proteomes" id="UP001241377">
    <property type="component" value="Unassembled WGS sequence"/>
</dbReference>
<accession>A0ACC2W7S9</accession>